<dbReference type="AlphaFoldDB" id="A0A556N794"/>
<feature type="transmembrane region" description="Helical" evidence="6">
    <location>
        <begin position="91"/>
        <end position="112"/>
    </location>
</feature>
<reference evidence="7 8" key="1">
    <citation type="submission" date="2019-07" db="EMBL/GenBank/DDBJ databases">
        <authorList>
            <person name="Huq M.A."/>
        </authorList>
    </citation>
    <scope>NUCLEOTIDE SEQUENCE [LARGE SCALE GENOMIC DNA]</scope>
    <source>
        <strain evidence="7 8">MAH-3</strain>
    </source>
</reference>
<name>A0A556N794_9FLAO</name>
<evidence type="ECO:0000256" key="6">
    <source>
        <dbReference type="SAM" id="Phobius"/>
    </source>
</evidence>
<protein>
    <recommendedName>
        <fullName evidence="9">Ubiquinone biosynthesis protein UbiA</fullName>
    </recommendedName>
</protein>
<dbReference type="OrthoDB" id="9811562at2"/>
<feature type="transmembrane region" description="Helical" evidence="6">
    <location>
        <begin position="118"/>
        <end position="136"/>
    </location>
</feature>
<evidence type="ECO:0000313" key="7">
    <source>
        <dbReference type="EMBL" id="TSJ48054.1"/>
    </source>
</evidence>
<comment type="caution">
    <text evidence="7">The sequence shown here is derived from an EMBL/GenBank/DDBJ whole genome shotgun (WGS) entry which is preliminary data.</text>
</comment>
<evidence type="ECO:0008006" key="9">
    <source>
        <dbReference type="Google" id="ProtNLM"/>
    </source>
</evidence>
<feature type="transmembrane region" description="Helical" evidence="6">
    <location>
        <begin position="47"/>
        <end position="70"/>
    </location>
</feature>
<evidence type="ECO:0000256" key="3">
    <source>
        <dbReference type="ARBA" id="ARBA00022692"/>
    </source>
</evidence>
<dbReference type="Gene3D" id="1.10.357.140">
    <property type="entry name" value="UbiA prenyltransferase"/>
    <property type="match status" value="1"/>
</dbReference>
<organism evidence="7 8">
    <name type="scientific">Fluviicola chungangensis</name>
    <dbReference type="NCBI Taxonomy" id="2597671"/>
    <lineage>
        <taxon>Bacteria</taxon>
        <taxon>Pseudomonadati</taxon>
        <taxon>Bacteroidota</taxon>
        <taxon>Flavobacteriia</taxon>
        <taxon>Flavobacteriales</taxon>
        <taxon>Crocinitomicaceae</taxon>
        <taxon>Fluviicola</taxon>
    </lineage>
</organism>
<comment type="subcellular location">
    <subcellularLocation>
        <location evidence="1">Membrane</location>
        <topology evidence="1">Multi-pass membrane protein</topology>
    </subcellularLocation>
</comment>
<feature type="transmembrane region" description="Helical" evidence="6">
    <location>
        <begin position="271"/>
        <end position="292"/>
    </location>
</feature>
<evidence type="ECO:0000256" key="4">
    <source>
        <dbReference type="ARBA" id="ARBA00022989"/>
    </source>
</evidence>
<dbReference type="InterPro" id="IPR050475">
    <property type="entry name" value="Prenyltransferase_related"/>
</dbReference>
<dbReference type="InterPro" id="IPR044878">
    <property type="entry name" value="UbiA_sf"/>
</dbReference>
<dbReference type="GO" id="GO:0016020">
    <property type="term" value="C:membrane"/>
    <property type="evidence" value="ECO:0007669"/>
    <property type="project" value="UniProtKB-SubCell"/>
</dbReference>
<feature type="transmembrane region" description="Helical" evidence="6">
    <location>
        <begin position="12"/>
        <end position="31"/>
    </location>
</feature>
<evidence type="ECO:0000256" key="2">
    <source>
        <dbReference type="ARBA" id="ARBA00022475"/>
    </source>
</evidence>
<dbReference type="CDD" id="cd13961">
    <property type="entry name" value="PT_UbiA_DGGGPS"/>
    <property type="match status" value="1"/>
</dbReference>
<feature type="transmembrane region" description="Helical" evidence="6">
    <location>
        <begin position="304"/>
        <end position="322"/>
    </location>
</feature>
<sequence>MHFFRLIRPINLLVIILTMYGIRLFFLPYFSEDVLLKKSHPHEALDYFLLVFSTVLIAAAGNIINDYFDVKADRINKPDKLIVGKHIKPRWAIVSHWTLNFVAFSIACYLTWAYETFWYVFIHLLSINVLWFYSMYFKRKFLIGNLFIAALTGLVPLLCGIHFLGLTTPFQSANFMSDFKEGANWISQLNLKIFFIVALAFFASCLNLVREIVKDMEDVKGDLLLKAKTIPIVLGVNKAKWISLVCLVAIILISLPFLIEGYSVFNQTFVRVMGPSFIIYILLLLCCVLLMKKPEQKRLKQIDLILKITMLIGCCMPFYWYFL</sequence>
<proteinExistence type="predicted"/>
<keyword evidence="5 6" id="KW-0472">Membrane</keyword>
<evidence type="ECO:0000256" key="1">
    <source>
        <dbReference type="ARBA" id="ARBA00004141"/>
    </source>
</evidence>
<keyword evidence="3 6" id="KW-0812">Transmembrane</keyword>
<dbReference type="EMBL" id="VLPL01000001">
    <property type="protein sequence ID" value="TSJ48054.1"/>
    <property type="molecule type" value="Genomic_DNA"/>
</dbReference>
<dbReference type="Pfam" id="PF01040">
    <property type="entry name" value="UbiA"/>
    <property type="match status" value="1"/>
</dbReference>
<feature type="transmembrane region" description="Helical" evidence="6">
    <location>
        <begin position="241"/>
        <end position="259"/>
    </location>
</feature>
<feature type="transmembrane region" description="Helical" evidence="6">
    <location>
        <begin position="185"/>
        <end position="209"/>
    </location>
</feature>
<dbReference type="Gene3D" id="1.20.120.1780">
    <property type="entry name" value="UbiA prenyltransferase"/>
    <property type="match status" value="1"/>
</dbReference>
<evidence type="ECO:0000313" key="8">
    <source>
        <dbReference type="Proteomes" id="UP000316008"/>
    </source>
</evidence>
<gene>
    <name evidence="7" type="ORF">FO442_02670</name>
</gene>
<keyword evidence="2" id="KW-1003">Cell membrane</keyword>
<dbReference type="PANTHER" id="PTHR42723">
    <property type="entry name" value="CHLOROPHYLL SYNTHASE"/>
    <property type="match status" value="1"/>
</dbReference>
<dbReference type="InterPro" id="IPR000537">
    <property type="entry name" value="UbiA_prenyltransferase"/>
</dbReference>
<dbReference type="PANTHER" id="PTHR42723:SF1">
    <property type="entry name" value="CHLOROPHYLL SYNTHASE, CHLOROPLASTIC"/>
    <property type="match status" value="1"/>
</dbReference>
<keyword evidence="4 6" id="KW-1133">Transmembrane helix</keyword>
<dbReference type="Proteomes" id="UP000316008">
    <property type="component" value="Unassembled WGS sequence"/>
</dbReference>
<dbReference type="GO" id="GO:0016765">
    <property type="term" value="F:transferase activity, transferring alkyl or aryl (other than methyl) groups"/>
    <property type="evidence" value="ECO:0007669"/>
    <property type="project" value="InterPro"/>
</dbReference>
<feature type="transmembrane region" description="Helical" evidence="6">
    <location>
        <begin position="143"/>
        <end position="165"/>
    </location>
</feature>
<accession>A0A556N794</accession>
<evidence type="ECO:0000256" key="5">
    <source>
        <dbReference type="ARBA" id="ARBA00023136"/>
    </source>
</evidence>
<keyword evidence="8" id="KW-1185">Reference proteome</keyword>